<dbReference type="NCBIfam" id="TIGR03891">
    <property type="entry name" value="thiopep_ocin"/>
    <property type="match status" value="1"/>
</dbReference>
<dbReference type="Pfam" id="PF04738">
    <property type="entry name" value="Lant_dehydr_N"/>
    <property type="match status" value="1"/>
</dbReference>
<feature type="domain" description="Thiopeptide-type bacteriocin biosynthesis" evidence="2">
    <location>
        <begin position="754"/>
        <end position="1004"/>
    </location>
</feature>
<dbReference type="Proteomes" id="UP000286137">
    <property type="component" value="Unassembled WGS sequence"/>
</dbReference>
<sequence length="1017" mass="120207">MENFYTGEDFTMIRIAMGSVQDYEKFLQENQETEEFKEAILVASNNLYETLEKKNRVSEATKRAILKYKIRNAVRCTPYGLFSGVGMIVSDEKTLLKINTAKVSKRARIDMKWLFKYIKEMLRDERIMSIVKVRKNEICYVSGNRMINPYFSAKGTAEEKTCDSFSIRYTKPVQFVMEICREYISYEDVLKRVSREFCIEIERTKIFLEELIRSEFINIDIMPPLLNTDPVQYVIDKLGNRLTENNYISFLRELNCKIAGYNMTSMGEGLELYKDITNTMKSKIDINECVQVDAKINLEHQTVAKTIKREVEKTVNFLSRLAAGYSEQDYLTQYKDDFLEKYGYDTEVSILEMLDNNVGIGIPANYKNSQRKYVDYSIRNEMLDALNHIIVNKAIIAIKNNQEIIYLNDSDMDRLGKHEVRYETLLNSLDIVVQPLAKDKKDIDKGIFTLLLSGCISSAGAFNSMGRFSDMFWKDITYDNQSIEYEEELLGKEYIVAELAEIFRTGRTANVDMNMNSVPYQICIECNPCDGKKNISLNDIYIGVDRKNNRFYAKSKSLNKKIYAKTTHMLNNFFGSAAYRFLRDISSLATKFQIGEIVTSLGNSEWEYFPRIMYGKTILRPARWKYENTKEKDFYTWNEKFVKWAKENRVPDYVNYTRSDNYLRLDLRKQEYRELLYYDSLKDDVITMNEDLSSEDLVWLQDENGKKHCCEMVFPLDKKKKVHDDMHNENFLIKEKPGFFSDTSRNLFPGEEGWYYYKLYGMSGREDEFIGIELRNIVQKLSENKIIDKHFFIRYIDNRPHIRIRFHVCNKNEFSRLFFDWLIEERRKGMVTDLSLSVYERECERYGGKDLIRFAEKVFEMDSIFVEILKEKKYHHQLEMSDEEIAIWSIWGILDSFGLNLEKAEKWMSSMISRSDYREEFKRMEKTYRQSIYMKNNMSTEVQSAYKNRNKTIKAFYSGIQKSGLDNAVSSTEEDIMSSIIHMFCNRYMANNSWERKVRALTRHTIYATLSYERFHK</sequence>
<dbReference type="RefSeq" id="WP_117994397.1">
    <property type="nucleotide sequence ID" value="NZ_OZ186743.1"/>
</dbReference>
<evidence type="ECO:0000313" key="3">
    <source>
        <dbReference type="EMBL" id="RGQ68030.1"/>
    </source>
</evidence>
<dbReference type="InterPro" id="IPR006827">
    <property type="entry name" value="Lant_deHydtase_N"/>
</dbReference>
<reference evidence="3 4" key="1">
    <citation type="submission" date="2018-08" db="EMBL/GenBank/DDBJ databases">
        <title>A genome reference for cultivated species of the human gut microbiota.</title>
        <authorList>
            <person name="Zou Y."/>
            <person name="Xue W."/>
            <person name="Luo G."/>
        </authorList>
    </citation>
    <scope>NUCLEOTIDE SEQUENCE [LARGE SCALE GENOMIC DNA]</scope>
    <source>
        <strain evidence="3 4">AF27-4BH</strain>
    </source>
</reference>
<accession>A0A412C442</accession>
<dbReference type="Pfam" id="PF14028">
    <property type="entry name" value="Lant_dehydr_C"/>
    <property type="match status" value="1"/>
</dbReference>
<dbReference type="EMBL" id="QRTJ01000012">
    <property type="protein sequence ID" value="RGQ68030.1"/>
    <property type="molecule type" value="Genomic_DNA"/>
</dbReference>
<dbReference type="AlphaFoldDB" id="A0A412C442"/>
<proteinExistence type="predicted"/>
<evidence type="ECO:0000313" key="4">
    <source>
        <dbReference type="Proteomes" id="UP000286137"/>
    </source>
</evidence>
<evidence type="ECO:0000259" key="2">
    <source>
        <dbReference type="Pfam" id="PF14028"/>
    </source>
</evidence>
<comment type="caution">
    <text evidence="3">The sequence shown here is derived from an EMBL/GenBank/DDBJ whole genome shotgun (WGS) entry which is preliminary data.</text>
</comment>
<gene>
    <name evidence="3" type="ORF">DWY88_07860</name>
</gene>
<feature type="domain" description="Lantibiotic dehydratase N-terminal" evidence="1">
    <location>
        <begin position="33"/>
        <end position="676"/>
    </location>
</feature>
<name>A0A412C442_MEDGN</name>
<organism evidence="3 4">
    <name type="scientific">Mediterraneibacter gnavus</name>
    <name type="common">Ruminococcus gnavus</name>
    <dbReference type="NCBI Taxonomy" id="33038"/>
    <lineage>
        <taxon>Bacteria</taxon>
        <taxon>Bacillati</taxon>
        <taxon>Bacillota</taxon>
        <taxon>Clostridia</taxon>
        <taxon>Lachnospirales</taxon>
        <taxon>Lachnospiraceae</taxon>
        <taxon>Mediterraneibacter</taxon>
    </lineage>
</organism>
<protein>
    <recommendedName>
        <fullName evidence="5">Thiopeptide-type bacteriocin biosynthesis domain protein</fullName>
    </recommendedName>
</protein>
<evidence type="ECO:0000259" key="1">
    <source>
        <dbReference type="Pfam" id="PF04738"/>
    </source>
</evidence>
<dbReference type="InterPro" id="IPR023809">
    <property type="entry name" value="Thiopep_bacteriocin_synth_dom"/>
</dbReference>
<evidence type="ECO:0008006" key="5">
    <source>
        <dbReference type="Google" id="ProtNLM"/>
    </source>
</evidence>